<evidence type="ECO:0000256" key="1">
    <source>
        <dbReference type="SAM" id="MobiDB-lite"/>
    </source>
</evidence>
<keyword evidence="3" id="KW-1185">Reference proteome</keyword>
<comment type="caution">
    <text evidence="2">The sequence shown here is derived from an EMBL/GenBank/DDBJ whole genome shotgun (WGS) entry which is preliminary data.</text>
</comment>
<sequence length="156" mass="17693">MVIGTADMLTTKKITNTLKRKMIRQKSKFQPQKGATENLNVLTSSESSQSGSDDIFQPQSQASTSGVHVDKITATNRTVDYTLFSRTCDRCGVSDRATAVLHTSIWEIIDTNKLRWKRKIAQKLIAEEDKVLQIPVLYFDARKDKTLIISEKDRKM</sequence>
<reference evidence="2 3" key="1">
    <citation type="journal article" date="2019" name="Sci. Rep.">
        <title>Orb-weaving spider Araneus ventricosus genome elucidates the spidroin gene catalogue.</title>
        <authorList>
            <person name="Kono N."/>
            <person name="Nakamura H."/>
            <person name="Ohtoshi R."/>
            <person name="Moran D.A.P."/>
            <person name="Shinohara A."/>
            <person name="Yoshida Y."/>
            <person name="Fujiwara M."/>
            <person name="Mori M."/>
            <person name="Tomita M."/>
            <person name="Arakawa K."/>
        </authorList>
    </citation>
    <scope>NUCLEOTIDE SEQUENCE [LARGE SCALE GENOMIC DNA]</scope>
</reference>
<organism evidence="2 3">
    <name type="scientific">Araneus ventricosus</name>
    <name type="common">Orbweaver spider</name>
    <name type="synonym">Epeira ventricosa</name>
    <dbReference type="NCBI Taxonomy" id="182803"/>
    <lineage>
        <taxon>Eukaryota</taxon>
        <taxon>Metazoa</taxon>
        <taxon>Ecdysozoa</taxon>
        <taxon>Arthropoda</taxon>
        <taxon>Chelicerata</taxon>
        <taxon>Arachnida</taxon>
        <taxon>Araneae</taxon>
        <taxon>Araneomorphae</taxon>
        <taxon>Entelegynae</taxon>
        <taxon>Araneoidea</taxon>
        <taxon>Araneidae</taxon>
        <taxon>Araneus</taxon>
    </lineage>
</organism>
<evidence type="ECO:0000313" key="3">
    <source>
        <dbReference type="Proteomes" id="UP000499080"/>
    </source>
</evidence>
<accession>A0A4Y2DRL5</accession>
<feature type="region of interest" description="Disordered" evidence="1">
    <location>
        <begin position="22"/>
        <end position="68"/>
    </location>
</feature>
<gene>
    <name evidence="2" type="ORF">AVEN_72743_1</name>
</gene>
<protein>
    <submittedName>
        <fullName evidence="2">Uncharacterized protein</fullName>
    </submittedName>
</protein>
<dbReference type="AlphaFoldDB" id="A0A4Y2DRL5"/>
<evidence type="ECO:0000313" key="2">
    <source>
        <dbReference type="EMBL" id="GBM18404.1"/>
    </source>
</evidence>
<dbReference type="OrthoDB" id="6617942at2759"/>
<dbReference type="Proteomes" id="UP000499080">
    <property type="component" value="Unassembled WGS sequence"/>
</dbReference>
<feature type="compositionally biased region" description="Polar residues" evidence="1">
    <location>
        <begin position="57"/>
        <end position="66"/>
    </location>
</feature>
<proteinExistence type="predicted"/>
<dbReference type="EMBL" id="BGPR01000403">
    <property type="protein sequence ID" value="GBM18404.1"/>
    <property type="molecule type" value="Genomic_DNA"/>
</dbReference>
<name>A0A4Y2DRL5_ARAVE</name>
<feature type="compositionally biased region" description="Polar residues" evidence="1">
    <location>
        <begin position="28"/>
        <end position="43"/>
    </location>
</feature>